<gene>
    <name evidence="1" type="ORF">RHMOL_Rhmol11G0268000</name>
</gene>
<reference evidence="1" key="1">
    <citation type="submission" date="2022-02" db="EMBL/GenBank/DDBJ databases">
        <title>Plant Genome Project.</title>
        <authorList>
            <person name="Zhang R.-G."/>
        </authorList>
    </citation>
    <scope>NUCLEOTIDE SEQUENCE</scope>
    <source>
        <strain evidence="1">AT1</strain>
    </source>
</reference>
<dbReference type="EMBL" id="CM046398">
    <property type="protein sequence ID" value="KAI8533076.1"/>
    <property type="molecule type" value="Genomic_DNA"/>
</dbReference>
<keyword evidence="2" id="KW-1185">Reference proteome</keyword>
<organism evidence="1 2">
    <name type="scientific">Rhododendron molle</name>
    <name type="common">Chinese azalea</name>
    <name type="synonym">Azalea mollis</name>
    <dbReference type="NCBI Taxonomy" id="49168"/>
    <lineage>
        <taxon>Eukaryota</taxon>
        <taxon>Viridiplantae</taxon>
        <taxon>Streptophyta</taxon>
        <taxon>Embryophyta</taxon>
        <taxon>Tracheophyta</taxon>
        <taxon>Spermatophyta</taxon>
        <taxon>Magnoliopsida</taxon>
        <taxon>eudicotyledons</taxon>
        <taxon>Gunneridae</taxon>
        <taxon>Pentapetalae</taxon>
        <taxon>asterids</taxon>
        <taxon>Ericales</taxon>
        <taxon>Ericaceae</taxon>
        <taxon>Ericoideae</taxon>
        <taxon>Rhodoreae</taxon>
        <taxon>Rhododendron</taxon>
    </lineage>
</organism>
<evidence type="ECO:0000313" key="1">
    <source>
        <dbReference type="EMBL" id="KAI8533076.1"/>
    </source>
</evidence>
<sequence>MFAHNIAVGGIYVVMASTCILVAVISHCALFGSPKMTAGLALMTVVQTAMMVIDAAFAKHLGVEFYVVPLFATGYAITSFAIGHPPQFRFLLPTPVGAVGEDDDIAEQGYCLVRKESVRRLAFLFLLRDVISKRVSTEVSSNFTACKPNKFNEIACSSPEIDGELVPCGSGGAAASVTAGTTDQSSFHEMMSLLAGSLTIWYIFSGNQSRNNLDASPPADLAIAFHPKETNRNSRHTLLMSPMNLSPASLIVHQVGSSLPESDSDILNLLEFQDESDGHDLRYDPVMKFNLRVCYPDGQILLVGSVNGLLCFCDYTNECLFICNPTVRQYVTVPEPKHKTRYPSMIVYGFGFSSISGQYKLVQIYQKALSDPALRNCSYENLGEVYTLGTGKWRSIGTVPFGYDLRLYSVTLNGNIHWLICDMESPYSICAFDIENESFRGFSSVPGLSRGTLYKSLGLLEGRLCVCDNSSNSDLVIWVMKEYGVSESWTKEIVIRLGSDLTSLLYAQVTPIKVWRNGDILMLWRDDFLCSYNPERNSLEQVVVPRESAHIVDRFIIYGMMLHVANFCSLKDFAMEKVDIYVLNEKSRRIRCRLLRANLPIPSS</sequence>
<proteinExistence type="predicted"/>
<comment type="caution">
    <text evidence="1">The sequence shown here is derived from an EMBL/GenBank/DDBJ whole genome shotgun (WGS) entry which is preliminary data.</text>
</comment>
<accession>A0ACC0LXR7</accession>
<name>A0ACC0LXR7_RHOML</name>
<evidence type="ECO:0000313" key="2">
    <source>
        <dbReference type="Proteomes" id="UP001062846"/>
    </source>
</evidence>
<dbReference type="Proteomes" id="UP001062846">
    <property type="component" value="Chromosome 11"/>
</dbReference>
<protein>
    <submittedName>
        <fullName evidence="1">Uncharacterized protein</fullName>
    </submittedName>
</protein>